<evidence type="ECO:0000313" key="2">
    <source>
        <dbReference type="Proteomes" id="UP001596481"/>
    </source>
</evidence>
<accession>A0ABD5ZJF3</accession>
<name>A0ABD5ZJF3_9EURY</name>
<evidence type="ECO:0008006" key="3">
    <source>
        <dbReference type="Google" id="ProtNLM"/>
    </source>
</evidence>
<reference evidence="1 2" key="1">
    <citation type="journal article" date="2019" name="Int. J. Syst. Evol. Microbiol.">
        <title>The Global Catalogue of Microorganisms (GCM) 10K type strain sequencing project: providing services to taxonomists for standard genome sequencing and annotation.</title>
        <authorList>
            <consortium name="The Broad Institute Genomics Platform"/>
            <consortium name="The Broad Institute Genome Sequencing Center for Infectious Disease"/>
            <person name="Wu L."/>
            <person name="Ma J."/>
        </authorList>
    </citation>
    <scope>NUCLEOTIDE SEQUENCE [LARGE SCALE GENOMIC DNA]</scope>
    <source>
        <strain evidence="1 2">DSM 29988</strain>
    </source>
</reference>
<protein>
    <recommendedName>
        <fullName evidence="3">Sulfatase</fullName>
    </recommendedName>
</protein>
<evidence type="ECO:0000313" key="1">
    <source>
        <dbReference type="EMBL" id="MFC7205356.1"/>
    </source>
</evidence>
<dbReference type="EMBL" id="JBHTAA010000015">
    <property type="protein sequence ID" value="MFC7205356.1"/>
    <property type="molecule type" value="Genomic_DNA"/>
</dbReference>
<dbReference type="RefSeq" id="WP_390225973.1">
    <property type="nucleotide sequence ID" value="NZ_JBHTAA010000015.1"/>
</dbReference>
<dbReference type="InterPro" id="IPR017850">
    <property type="entry name" value="Alkaline_phosphatase_core_sf"/>
</dbReference>
<dbReference type="Gene3D" id="3.40.720.10">
    <property type="entry name" value="Alkaline Phosphatase, subunit A"/>
    <property type="match status" value="1"/>
</dbReference>
<gene>
    <name evidence="1" type="ORF">ACFQJC_17740</name>
</gene>
<dbReference type="AlphaFoldDB" id="A0ABD5ZJF3"/>
<proteinExistence type="predicted"/>
<dbReference type="Proteomes" id="UP001596481">
    <property type="component" value="Unassembled WGS sequence"/>
</dbReference>
<dbReference type="SUPFAM" id="SSF53649">
    <property type="entry name" value="Alkaline phosphatase-like"/>
    <property type="match status" value="1"/>
</dbReference>
<comment type="caution">
    <text evidence="1">The sequence shown here is derived from an EMBL/GenBank/DDBJ whole genome shotgun (WGS) entry which is preliminary data.</text>
</comment>
<sequence length="311" mass="35825">MYTFSQIRKGVSLGRTNPAFFGREFNRLYYSRLNQREFNQEGIDVVAEDWDNLLILDACRYDLFAEHSTLPGRLESRQSRGSHTVEFLRGNFTDRDLQDTVYVSASPQLYAERDRLRATFHDVIHVWSEEGWDQTHGTVLPETMAEYALRASEAYPEKRIIVHFMQPHYPFIGSPELNARSPFESKDKKLDIWAELMTRKRTVDPEVVWEAYRDNLLLALPVVEELMQSLPGRTVVTSDHGNMIGERSFPVPIREWGHPPGIYTKELVTVPWLVFDNGQRRTITSGSPVDVDEGISSDVVTDRLANLGYVE</sequence>
<organism evidence="1 2">
    <name type="scientific">Haloferax namakaokahaiae</name>
    <dbReference type="NCBI Taxonomy" id="1748331"/>
    <lineage>
        <taxon>Archaea</taxon>
        <taxon>Methanobacteriati</taxon>
        <taxon>Methanobacteriota</taxon>
        <taxon>Stenosarchaea group</taxon>
        <taxon>Halobacteria</taxon>
        <taxon>Halobacteriales</taxon>
        <taxon>Haloferacaceae</taxon>
        <taxon>Haloferax</taxon>
    </lineage>
</organism>
<keyword evidence="2" id="KW-1185">Reference proteome</keyword>